<keyword evidence="2" id="KW-1003">Cell membrane</keyword>
<feature type="transmembrane region" description="Helical" evidence="6">
    <location>
        <begin position="131"/>
        <end position="149"/>
    </location>
</feature>
<proteinExistence type="predicted"/>
<keyword evidence="5 6" id="KW-0472">Membrane</keyword>
<gene>
    <name evidence="8" type="ORF">HLI_07385</name>
</gene>
<evidence type="ECO:0000256" key="2">
    <source>
        <dbReference type="ARBA" id="ARBA00022475"/>
    </source>
</evidence>
<organism evidence="8 9">
    <name type="scientific">Halobacillus litoralis</name>
    <dbReference type="NCBI Taxonomy" id="45668"/>
    <lineage>
        <taxon>Bacteria</taxon>
        <taxon>Bacillati</taxon>
        <taxon>Bacillota</taxon>
        <taxon>Bacilli</taxon>
        <taxon>Bacillales</taxon>
        <taxon>Bacillaceae</taxon>
        <taxon>Halobacillus</taxon>
    </lineage>
</organism>
<feature type="transmembrane region" description="Helical" evidence="6">
    <location>
        <begin position="12"/>
        <end position="36"/>
    </location>
</feature>
<dbReference type="GO" id="GO:0005886">
    <property type="term" value="C:plasma membrane"/>
    <property type="evidence" value="ECO:0007669"/>
    <property type="project" value="UniProtKB-SubCell"/>
</dbReference>
<dbReference type="KEGG" id="hli:HLI_07385"/>
<dbReference type="Pfam" id="PF06271">
    <property type="entry name" value="RDD"/>
    <property type="match status" value="1"/>
</dbReference>
<name>A0A410MBH7_9BACI</name>
<evidence type="ECO:0000256" key="6">
    <source>
        <dbReference type="SAM" id="Phobius"/>
    </source>
</evidence>
<evidence type="ECO:0000313" key="9">
    <source>
        <dbReference type="Proteomes" id="UP000287756"/>
    </source>
</evidence>
<dbReference type="InterPro" id="IPR051791">
    <property type="entry name" value="Pra-immunoreactive"/>
</dbReference>
<accession>A0A410MBH7</accession>
<dbReference type="Proteomes" id="UP000287756">
    <property type="component" value="Chromosome"/>
</dbReference>
<evidence type="ECO:0000256" key="3">
    <source>
        <dbReference type="ARBA" id="ARBA00022692"/>
    </source>
</evidence>
<reference evidence="8 9" key="1">
    <citation type="submission" date="2018-01" db="EMBL/GenBank/DDBJ databases">
        <title>The whole genome sequencing and assembly of Halobacillus litoralis ERB031 strain.</title>
        <authorList>
            <person name="Lee S.-J."/>
            <person name="Park M.-K."/>
            <person name="Kim J.-Y."/>
            <person name="Lee Y.-J."/>
            <person name="Yi H."/>
            <person name="Bahn Y.-S."/>
            <person name="Kim J.F."/>
            <person name="Lee D.-W."/>
        </authorList>
    </citation>
    <scope>NUCLEOTIDE SEQUENCE [LARGE SCALE GENOMIC DNA]</scope>
    <source>
        <strain evidence="8 9">ERB 031</strain>
    </source>
</reference>
<keyword evidence="4 6" id="KW-1133">Transmembrane helix</keyword>
<dbReference type="InterPro" id="IPR010432">
    <property type="entry name" value="RDD"/>
</dbReference>
<dbReference type="EMBL" id="CP026118">
    <property type="protein sequence ID" value="QAS52057.1"/>
    <property type="molecule type" value="Genomic_DNA"/>
</dbReference>
<keyword evidence="3 6" id="KW-0812">Transmembrane</keyword>
<evidence type="ECO:0000256" key="1">
    <source>
        <dbReference type="ARBA" id="ARBA00004651"/>
    </source>
</evidence>
<dbReference type="OrthoDB" id="1450430at2"/>
<evidence type="ECO:0000256" key="4">
    <source>
        <dbReference type="ARBA" id="ARBA00022989"/>
    </source>
</evidence>
<dbReference type="AlphaFoldDB" id="A0A410MBH7"/>
<sequence length="176" mass="20200">MNYAPFKMRVLAFLLDYLLILSYGIFVVGSVSLLFRQPLNFLFSNSPVIAQITGFVMMTAPVSLYFILSECSKWKGTWGKRKMSLQVVNDQGDRLGLSRSLIRTAIKFLPWEVAHFAIWRLMLPTSYSEKTLYIVLNTVNVAILLYLIVPFTNKKRRNIYDWLAGTAVVEKEDESS</sequence>
<comment type="subcellular location">
    <subcellularLocation>
        <location evidence="1">Cell membrane</location>
        <topology evidence="1">Multi-pass membrane protein</topology>
    </subcellularLocation>
</comment>
<evidence type="ECO:0000259" key="7">
    <source>
        <dbReference type="Pfam" id="PF06271"/>
    </source>
</evidence>
<dbReference type="RefSeq" id="WP_128524306.1">
    <property type="nucleotide sequence ID" value="NZ_CANLVY010000002.1"/>
</dbReference>
<feature type="transmembrane region" description="Helical" evidence="6">
    <location>
        <begin position="48"/>
        <end position="68"/>
    </location>
</feature>
<dbReference type="PANTHER" id="PTHR36115">
    <property type="entry name" value="PROLINE-RICH ANTIGEN HOMOLOG-RELATED"/>
    <property type="match status" value="1"/>
</dbReference>
<protein>
    <submittedName>
        <fullName evidence="8">RDD family protein</fullName>
    </submittedName>
</protein>
<evidence type="ECO:0000256" key="5">
    <source>
        <dbReference type="ARBA" id="ARBA00023136"/>
    </source>
</evidence>
<evidence type="ECO:0000313" key="8">
    <source>
        <dbReference type="EMBL" id="QAS52057.1"/>
    </source>
</evidence>
<feature type="domain" description="RDD" evidence="7">
    <location>
        <begin position="3"/>
        <end position="165"/>
    </location>
</feature>
<dbReference type="PANTHER" id="PTHR36115:SF4">
    <property type="entry name" value="MEMBRANE PROTEIN"/>
    <property type="match status" value="1"/>
</dbReference>